<dbReference type="OrthoDB" id="7281829at2"/>
<dbReference type="EMBL" id="LHZT01000072">
    <property type="protein sequence ID" value="KXV61135.1"/>
    <property type="molecule type" value="Genomic_DNA"/>
</dbReference>
<keyword evidence="3" id="KW-0238">DNA-binding</keyword>
<comment type="similarity">
    <text evidence="1">Belongs to the transposase 7 family.</text>
</comment>
<dbReference type="InterPro" id="IPR047653">
    <property type="entry name" value="Tn3-like_transpos"/>
</dbReference>
<evidence type="ECO:0000256" key="3">
    <source>
        <dbReference type="ARBA" id="ARBA00023125"/>
    </source>
</evidence>
<dbReference type="RefSeq" id="WP_082786057.1">
    <property type="nucleotide sequence ID" value="NZ_LHZT01000072.1"/>
</dbReference>
<comment type="caution">
    <text evidence="7">The sequence shown here is derived from an EMBL/GenBank/DDBJ whole genome shotgun (WGS) entry which is preliminary data.</text>
</comment>
<dbReference type="Pfam" id="PF01526">
    <property type="entry name" value="DDE_Tnp_Tn3"/>
    <property type="match status" value="1"/>
</dbReference>
<dbReference type="NCBIfam" id="NF033527">
    <property type="entry name" value="transpos_Tn3"/>
    <property type="match status" value="1"/>
</dbReference>
<keyword evidence="2" id="KW-0815">Transposition</keyword>
<dbReference type="GO" id="GO:0006313">
    <property type="term" value="P:DNA transposition"/>
    <property type="evidence" value="ECO:0007669"/>
    <property type="project" value="InterPro"/>
</dbReference>
<dbReference type="InterPro" id="IPR025296">
    <property type="entry name" value="DUF4158"/>
</dbReference>
<evidence type="ECO:0000259" key="5">
    <source>
        <dbReference type="Pfam" id="PF01526"/>
    </source>
</evidence>
<evidence type="ECO:0000256" key="2">
    <source>
        <dbReference type="ARBA" id="ARBA00022578"/>
    </source>
</evidence>
<dbReference type="GO" id="GO:0004803">
    <property type="term" value="F:transposase activity"/>
    <property type="evidence" value="ECO:0007669"/>
    <property type="project" value="InterPro"/>
</dbReference>
<dbReference type="PATRIC" id="fig|104102.12.peg.2846"/>
<dbReference type="Proteomes" id="UP000075411">
    <property type="component" value="Unassembled WGS sequence"/>
</dbReference>
<keyword evidence="4" id="KW-0233">DNA recombination</keyword>
<reference evidence="7 8" key="1">
    <citation type="submission" date="2015-06" db="EMBL/GenBank/DDBJ databases">
        <title>Improved classification and identification of acetic acid bacteria using matrix-assisted laser desorption/ionization time-of-flight mass spectrometry; Gluconobacter nephelii and Gluconobacter uchimurae are later heterotypic synonyms of Gluconobacter japonicus and Gluconobacter oxydans, respectively.</title>
        <authorList>
            <person name="Li L."/>
            <person name="Cleenwerck I."/>
            <person name="De Vuyst L."/>
            <person name="Vandamme P."/>
        </authorList>
    </citation>
    <scope>NUCLEOTIDE SEQUENCE [LARGE SCALE GENOMIC DNA]</scope>
    <source>
        <strain evidence="7 8">LMG 1663</strain>
    </source>
</reference>
<organism evidence="7 8">
    <name type="scientific">Acetobacter tropicalis</name>
    <dbReference type="NCBI Taxonomy" id="104102"/>
    <lineage>
        <taxon>Bacteria</taxon>
        <taxon>Pseudomonadati</taxon>
        <taxon>Pseudomonadota</taxon>
        <taxon>Alphaproteobacteria</taxon>
        <taxon>Acetobacterales</taxon>
        <taxon>Acetobacteraceae</taxon>
        <taxon>Acetobacter</taxon>
    </lineage>
</organism>
<sequence length="986" mass="108738">MATRNLLSSEQRTRLFSIPADLPEMARHYTLSLNDLDFINTRRRAANRFGCAVLLCLLRYPGFSPGPAVKPPEAMIAFIAHQLGIPATAFADYAQRDQTRRGHVIELQKYLGLRSFGLCDWRSSLRIGGNVAWATDRGEPIVLAILAHLRLSGVVIPSTMVLERIGLAARARARKKTFEVLAAGMPDAERNALLGLLTVDPELRRSRFAWLRDYSESPAPANIVSLLDRLDYVRAMGIDPTRAGRIHASRLARLTDEGAIMTVQHIADLEPARRTAILIAQISSLETRLTDVVLAMFEKYIGTLFSRARNRDERRFQATRRDVAKALLLFRQTIAALHQAKEAGEDGVSAVEREIGMDQLEGVLPVIGAVVGVARQDILVTAAERYAVLRRFSPRFLSAFEFRSNVPNDPVLAALELLRALNRGIIRTLPKRPPSACLPLQWRKLIFAGGSADRRLYETAILAVLRDKLRGSNIWVAGSRDYQAFEAYLLPAEGGAATGIDGEADPERYIAARTEMLCERMTFVATRAARGNLDGVEIEDGKLFIARTPPSSPEVARDLALRLNSMLPRVRITEVLSEVDAWTGFTDKFVHLRTGNSPADKAALLAAVLADGTNLGLARMADASRGLSYHHLVNVAQWHISDDNYVAARAAIINAHHAHPMATIWDDGTSSSSDGQYFRAGGRAGGGSSVNAKYGIEPGSVMYTHVSGQYGPFHTRVISATMSEAPHVLDGLLHHVHQTDLRIAEHYTDTAGATDHVFGLCHLLGYRFAPRIKDLKDRKLYTIEKPGNWPLLTPLIGDTVEITAILSQWSELMRLKASINAGNVLPSVILRKLAAAGAGNTLSRALRALGRIERTLFTLQWLSDPALRQRSHAGLNKGEASNALRRAVFFHRQGEIRDRTFENQSFRASGLSLITAAIVHWNTVYLDQAVQHLRAQGTAIPNDLLAHVAPLGWEHIALTGDYVWNPVHTSLRSLRNVRNPFIPRAA</sequence>
<evidence type="ECO:0000313" key="7">
    <source>
        <dbReference type="EMBL" id="KXV61135.1"/>
    </source>
</evidence>
<dbReference type="InterPro" id="IPR002513">
    <property type="entry name" value="Tn3_Tnp_DDE_dom"/>
</dbReference>
<evidence type="ECO:0000256" key="1">
    <source>
        <dbReference type="ARBA" id="ARBA00009402"/>
    </source>
</evidence>
<dbReference type="Pfam" id="PF13700">
    <property type="entry name" value="DUF4158"/>
    <property type="match status" value="1"/>
</dbReference>
<evidence type="ECO:0000259" key="6">
    <source>
        <dbReference type="Pfam" id="PF13700"/>
    </source>
</evidence>
<dbReference type="GO" id="GO:0003677">
    <property type="term" value="F:DNA binding"/>
    <property type="evidence" value="ECO:0007669"/>
    <property type="project" value="UniProtKB-KW"/>
</dbReference>
<accession>A0A149U6P0</accession>
<feature type="domain" description="DUF4158" evidence="6">
    <location>
        <begin position="6"/>
        <end position="166"/>
    </location>
</feature>
<protein>
    <recommendedName>
        <fullName evidence="9">Tn3 family transposase</fullName>
    </recommendedName>
</protein>
<feature type="domain" description="Tn3 transposase DDE" evidence="5">
    <location>
        <begin position="574"/>
        <end position="962"/>
    </location>
</feature>
<dbReference type="AlphaFoldDB" id="A0A149U6P0"/>
<evidence type="ECO:0000313" key="8">
    <source>
        <dbReference type="Proteomes" id="UP000075411"/>
    </source>
</evidence>
<evidence type="ECO:0000256" key="4">
    <source>
        <dbReference type="ARBA" id="ARBA00023172"/>
    </source>
</evidence>
<name>A0A149U6P0_9PROT</name>
<evidence type="ECO:0008006" key="9">
    <source>
        <dbReference type="Google" id="ProtNLM"/>
    </source>
</evidence>
<proteinExistence type="inferred from homology"/>
<gene>
    <name evidence="7" type="ORF">AD947_01155</name>
</gene>